<dbReference type="RefSeq" id="WP_306729333.1">
    <property type="nucleotide sequence ID" value="NZ_JAVDDT010000011.1"/>
</dbReference>
<comment type="caution">
    <text evidence="1">The sequence shown here is derived from an EMBL/GenBank/DDBJ whole genome shotgun (WGS) entry which is preliminary data.</text>
</comment>
<organism evidence="1 2">
    <name type="scientific">Natronospira bacteriovora</name>
    <dbReference type="NCBI Taxonomy" id="3069753"/>
    <lineage>
        <taxon>Bacteria</taxon>
        <taxon>Pseudomonadati</taxon>
        <taxon>Pseudomonadota</taxon>
        <taxon>Gammaproteobacteria</taxon>
        <taxon>Natronospirales</taxon>
        <taxon>Natronospiraceae</taxon>
        <taxon>Natronospira</taxon>
    </lineage>
</organism>
<name>A0ABU0WA16_9GAMM</name>
<proteinExistence type="predicted"/>
<gene>
    <name evidence="1" type="ORF">RBH19_13240</name>
</gene>
<evidence type="ECO:0000313" key="1">
    <source>
        <dbReference type="EMBL" id="MDQ2070836.1"/>
    </source>
</evidence>
<keyword evidence="2" id="KW-1185">Reference proteome</keyword>
<protein>
    <submittedName>
        <fullName evidence="1">Uncharacterized protein</fullName>
    </submittedName>
</protein>
<dbReference type="Proteomes" id="UP001239019">
    <property type="component" value="Unassembled WGS sequence"/>
</dbReference>
<dbReference type="EMBL" id="JAVDDT010000011">
    <property type="protein sequence ID" value="MDQ2070836.1"/>
    <property type="molecule type" value="Genomic_DNA"/>
</dbReference>
<reference evidence="1 2" key="1">
    <citation type="submission" date="2023-08" db="EMBL/GenBank/DDBJ databases">
        <title>Whole-genome sequencing of halo(alkali)philic microorganisms from hypersaline lakes.</title>
        <authorList>
            <person name="Sorokin D.Y."/>
            <person name="Abbas B."/>
            <person name="Merkel A.Y."/>
        </authorList>
    </citation>
    <scope>NUCLEOTIDE SEQUENCE [LARGE SCALE GENOMIC DNA]</scope>
    <source>
        <strain evidence="1 2">AB-CW4</strain>
    </source>
</reference>
<accession>A0ABU0WA16</accession>
<evidence type="ECO:0000313" key="2">
    <source>
        <dbReference type="Proteomes" id="UP001239019"/>
    </source>
</evidence>
<sequence length="336" mass="37735">MVVFALAMTFYTHAANSAAHCYDLHHLPAVGELSVENGLVHATIIGNGTAAGHLNELSQEAERHQMENRPTIAYDPEAGWRSIGKKDCRRQRGCKRSNVASCEFPAVSLSETEKQLLPPVVRLEQSGGACVHEDDRTYFGLSFYHGEGVGDLGGWGWLDDSGEPTVRRTTSLLHSSVNAIAHDGQHLWLGTYHNMECIGEYPAKGLLVVDLGTERVRAASVRRASCGFVFHDMLMHDGDLWISSDMGVSRVKQPAKDGLWARATHYAPTGDAENPIIEVQCDEIYRNYLKNMEREPMYPGLYSQWYTFLEVLAEHRTTFFVRYYEELLKQLDERGE</sequence>